<dbReference type="Proteomes" id="UP000016931">
    <property type="component" value="Unassembled WGS sequence"/>
</dbReference>
<dbReference type="PROSITE" id="PS00463">
    <property type="entry name" value="ZN2_CY6_FUNGAL_1"/>
    <property type="match status" value="1"/>
</dbReference>
<dbReference type="CDD" id="cd12148">
    <property type="entry name" value="fungal_TF_MHR"/>
    <property type="match status" value="1"/>
</dbReference>
<dbReference type="SMART" id="SM00906">
    <property type="entry name" value="Fungal_trans"/>
    <property type="match status" value="1"/>
</dbReference>
<feature type="region of interest" description="Disordered" evidence="9">
    <location>
        <begin position="843"/>
        <end position="880"/>
    </location>
</feature>
<keyword evidence="12" id="KW-1185">Reference proteome</keyword>
<dbReference type="HOGENOM" id="CLU_007124_0_0_1"/>
<dbReference type="eggNOG" id="ENOG502QTKQ">
    <property type="taxonomic scope" value="Eukaryota"/>
</dbReference>
<dbReference type="InterPro" id="IPR050987">
    <property type="entry name" value="AtrR-like"/>
</dbReference>
<comment type="subcellular location">
    <subcellularLocation>
        <location evidence="1">Nucleus</location>
    </subcellularLocation>
</comment>
<feature type="coiled-coil region" evidence="8">
    <location>
        <begin position="67"/>
        <end position="101"/>
    </location>
</feature>
<evidence type="ECO:0000256" key="8">
    <source>
        <dbReference type="SAM" id="Coils"/>
    </source>
</evidence>
<feature type="region of interest" description="Disordered" evidence="9">
    <location>
        <begin position="680"/>
        <end position="787"/>
    </location>
</feature>
<evidence type="ECO:0000256" key="9">
    <source>
        <dbReference type="SAM" id="MobiDB-lite"/>
    </source>
</evidence>
<dbReference type="GO" id="GO:0006351">
    <property type="term" value="P:DNA-templated transcription"/>
    <property type="evidence" value="ECO:0007669"/>
    <property type="project" value="InterPro"/>
</dbReference>
<dbReference type="AlphaFoldDB" id="N1QKK8"/>
<feature type="compositionally biased region" description="Low complexity" evidence="9">
    <location>
        <begin position="911"/>
        <end position="923"/>
    </location>
</feature>
<dbReference type="Gene3D" id="4.10.240.10">
    <property type="entry name" value="Zn(2)-C6 fungal-type DNA-binding domain"/>
    <property type="match status" value="1"/>
</dbReference>
<evidence type="ECO:0000256" key="6">
    <source>
        <dbReference type="ARBA" id="ARBA00023163"/>
    </source>
</evidence>
<dbReference type="STRING" id="692275.N1QKK8"/>
<evidence type="ECO:0000313" key="12">
    <source>
        <dbReference type="Proteomes" id="UP000016931"/>
    </source>
</evidence>
<reference evidence="11 12" key="1">
    <citation type="journal article" date="2012" name="PLoS Pathog.">
        <title>Diverse lifestyles and strategies of plant pathogenesis encoded in the genomes of eighteen Dothideomycetes fungi.</title>
        <authorList>
            <person name="Ohm R.A."/>
            <person name="Feau N."/>
            <person name="Henrissat B."/>
            <person name="Schoch C.L."/>
            <person name="Horwitz B.A."/>
            <person name="Barry K.W."/>
            <person name="Condon B.J."/>
            <person name="Copeland A.C."/>
            <person name="Dhillon B."/>
            <person name="Glaser F."/>
            <person name="Hesse C.N."/>
            <person name="Kosti I."/>
            <person name="LaButti K."/>
            <person name="Lindquist E.A."/>
            <person name="Lucas S."/>
            <person name="Salamov A.A."/>
            <person name="Bradshaw R.E."/>
            <person name="Ciuffetti L."/>
            <person name="Hamelin R.C."/>
            <person name="Kema G.H.J."/>
            <person name="Lawrence C."/>
            <person name="Scott J.A."/>
            <person name="Spatafora J.W."/>
            <person name="Turgeon B.G."/>
            <person name="de Wit P.J.G.M."/>
            <person name="Zhong S."/>
            <person name="Goodwin S.B."/>
            <person name="Grigoriev I.V."/>
        </authorList>
    </citation>
    <scope>NUCLEOTIDE SEQUENCE [LARGE SCALE GENOMIC DNA]</scope>
    <source>
        <strain evidence="11 12">SO2202</strain>
    </source>
</reference>
<dbReference type="GO" id="GO:0003677">
    <property type="term" value="F:DNA binding"/>
    <property type="evidence" value="ECO:0007669"/>
    <property type="project" value="UniProtKB-KW"/>
</dbReference>
<keyword evidence="2" id="KW-0479">Metal-binding</keyword>
<protein>
    <submittedName>
        <fullName evidence="11">Fungal_trans-domain-containing protein</fullName>
    </submittedName>
</protein>
<keyword evidence="3" id="KW-0862">Zinc</keyword>
<feature type="region of interest" description="Disordered" evidence="9">
    <location>
        <begin position="894"/>
        <end position="923"/>
    </location>
</feature>
<feature type="domain" description="Zn(2)-C6 fungal-type" evidence="10">
    <location>
        <begin position="23"/>
        <end position="53"/>
    </location>
</feature>
<proteinExistence type="predicted"/>
<keyword evidence="4" id="KW-0805">Transcription regulation</keyword>
<evidence type="ECO:0000256" key="7">
    <source>
        <dbReference type="ARBA" id="ARBA00023242"/>
    </source>
</evidence>
<feature type="compositionally biased region" description="Polar residues" evidence="9">
    <location>
        <begin position="755"/>
        <end position="773"/>
    </location>
</feature>
<dbReference type="PROSITE" id="PS50048">
    <property type="entry name" value="ZN2_CY6_FUNGAL_2"/>
    <property type="match status" value="1"/>
</dbReference>
<gene>
    <name evidence="11" type="ORF">SEPMUDRAFT_146690</name>
</gene>
<keyword evidence="7" id="KW-0539">Nucleus</keyword>
<feature type="compositionally biased region" description="Polar residues" evidence="9">
    <location>
        <begin position="680"/>
        <end position="702"/>
    </location>
</feature>
<keyword evidence="8" id="KW-0175">Coiled coil</keyword>
<dbReference type="PANTHER" id="PTHR46910:SF12">
    <property type="entry name" value="REGULATORY PROTEIN CAT8"/>
    <property type="match status" value="1"/>
</dbReference>
<keyword evidence="5" id="KW-0238">DNA-binding</keyword>
<dbReference type="GO" id="GO:0008270">
    <property type="term" value="F:zinc ion binding"/>
    <property type="evidence" value="ECO:0007669"/>
    <property type="project" value="InterPro"/>
</dbReference>
<dbReference type="RefSeq" id="XP_016765841.1">
    <property type="nucleotide sequence ID" value="XM_016903798.1"/>
</dbReference>
<accession>N1QKK8</accession>
<dbReference type="CDD" id="cd15485">
    <property type="entry name" value="ZIP_Cat8"/>
    <property type="match status" value="1"/>
</dbReference>
<keyword evidence="6" id="KW-0804">Transcription</keyword>
<feature type="region of interest" description="Disordered" evidence="9">
    <location>
        <begin position="101"/>
        <end position="138"/>
    </location>
</feature>
<name>N1QKK8_SPHMS</name>
<dbReference type="Pfam" id="PF00172">
    <property type="entry name" value="Zn_clus"/>
    <property type="match status" value="1"/>
</dbReference>
<dbReference type="OrthoDB" id="1924787at2759"/>
<dbReference type="Pfam" id="PF04082">
    <property type="entry name" value="Fungal_trans"/>
    <property type="match status" value="1"/>
</dbReference>
<dbReference type="SMART" id="SM00066">
    <property type="entry name" value="GAL4"/>
    <property type="match status" value="1"/>
</dbReference>
<dbReference type="GeneID" id="27900935"/>
<dbReference type="GO" id="GO:0000981">
    <property type="term" value="F:DNA-binding transcription factor activity, RNA polymerase II-specific"/>
    <property type="evidence" value="ECO:0007669"/>
    <property type="project" value="InterPro"/>
</dbReference>
<dbReference type="GO" id="GO:0005634">
    <property type="term" value="C:nucleus"/>
    <property type="evidence" value="ECO:0007669"/>
    <property type="project" value="UniProtKB-SubCell"/>
</dbReference>
<evidence type="ECO:0000256" key="4">
    <source>
        <dbReference type="ARBA" id="ARBA00023015"/>
    </source>
</evidence>
<organism evidence="11 12">
    <name type="scientific">Sphaerulina musiva (strain SO2202)</name>
    <name type="common">Poplar stem canker fungus</name>
    <name type="synonym">Septoria musiva</name>
    <dbReference type="NCBI Taxonomy" id="692275"/>
    <lineage>
        <taxon>Eukaryota</taxon>
        <taxon>Fungi</taxon>
        <taxon>Dikarya</taxon>
        <taxon>Ascomycota</taxon>
        <taxon>Pezizomycotina</taxon>
        <taxon>Dothideomycetes</taxon>
        <taxon>Dothideomycetidae</taxon>
        <taxon>Mycosphaerellales</taxon>
        <taxon>Mycosphaerellaceae</taxon>
        <taxon>Sphaerulina</taxon>
    </lineage>
</organism>
<evidence type="ECO:0000256" key="1">
    <source>
        <dbReference type="ARBA" id="ARBA00004123"/>
    </source>
</evidence>
<dbReference type="FunFam" id="4.10.240.10:FF:000007">
    <property type="entry name" value="C6 transcription factor FacB"/>
    <property type="match status" value="1"/>
</dbReference>
<dbReference type="PANTHER" id="PTHR46910">
    <property type="entry name" value="TRANSCRIPTION FACTOR PDR1"/>
    <property type="match status" value="1"/>
</dbReference>
<dbReference type="InterPro" id="IPR001138">
    <property type="entry name" value="Zn2Cys6_DnaBD"/>
</dbReference>
<dbReference type="CDD" id="cd00067">
    <property type="entry name" value="GAL4"/>
    <property type="match status" value="1"/>
</dbReference>
<dbReference type="OMA" id="TNVGFEC"/>
<dbReference type="InterPro" id="IPR007219">
    <property type="entry name" value="XnlR_reg_dom"/>
</dbReference>
<dbReference type="SUPFAM" id="SSF57701">
    <property type="entry name" value="Zn2/Cys6 DNA-binding domain"/>
    <property type="match status" value="1"/>
</dbReference>
<feature type="compositionally biased region" description="Polar residues" evidence="9">
    <location>
        <begin position="101"/>
        <end position="124"/>
    </location>
</feature>
<evidence type="ECO:0000256" key="3">
    <source>
        <dbReference type="ARBA" id="ARBA00022833"/>
    </source>
</evidence>
<feature type="compositionally biased region" description="Polar residues" evidence="9">
    <location>
        <begin position="628"/>
        <end position="640"/>
    </location>
</feature>
<dbReference type="InterPro" id="IPR036864">
    <property type="entry name" value="Zn2-C6_fun-type_DNA-bd_sf"/>
</dbReference>
<evidence type="ECO:0000259" key="10">
    <source>
        <dbReference type="PROSITE" id="PS50048"/>
    </source>
</evidence>
<dbReference type="EMBL" id="KB456260">
    <property type="protein sequence ID" value="EMF17720.1"/>
    <property type="molecule type" value="Genomic_DNA"/>
</dbReference>
<evidence type="ECO:0000256" key="5">
    <source>
        <dbReference type="ARBA" id="ARBA00023125"/>
    </source>
</evidence>
<evidence type="ECO:0000313" key="11">
    <source>
        <dbReference type="EMBL" id="EMF17720.1"/>
    </source>
</evidence>
<feature type="region of interest" description="Disordered" evidence="9">
    <location>
        <begin position="611"/>
        <end position="640"/>
    </location>
</feature>
<feature type="compositionally biased region" description="Low complexity" evidence="9">
    <location>
        <begin position="845"/>
        <end position="875"/>
    </location>
</feature>
<sequence>MPGILPMKVIKVGLNAQSRIAQACDRCRSKKIRCDGIRPCCSQCANVGFECKTSDKLSRRAFPRGYTESLEERVRSLEQEVRELKDLLDEKDEKIDMLSRLHSQSPQQLHLPSPRRSSTASVENTAMAKPDSPSPDDLFQVQQSPYLLDDQKSDSYFAGTSSGRTFIESFKSRVQETGRSTQDIDVTRLLASSTPKDRDATTPATAVTFKAPARMVSDQMINIFFQEWAPLFPILHRPTFLTLYQRYVADPDEMTDKAEIAQLNLVFGIAALSTGARSSSDLGSFEAQWKAALDATIQDNTMATLQALVLAQLFCVQQGDFTRLLTYKGLSTTLCTRLGLHQSQKRFALDTLTCETRKRVFWTLYSVDSFTAVLLGLPKQLKDEDVHCEMPVDADDEYVTEQGFQPTLPGASTKVSSALALFGAARILSKVLEEVFPAKTSYQLSLKKLAELSDELENWSTSLPAHLRLQFAQDKPSTGTINSRSPLLSLTYHYIRSLIQRPVICAALGTRSQSSMITMASSCKHMVQIVQLLDERGLSFSFCLNRDELLVISGFGLLFQGLGLEASSKILRDNSKMLAAVISALKKTSAPCATEFERLAHSFVPRLPVAESTAPRTKYPPLSRHNSDGQLSSDSANSTRKQLKAIASRFTLHGSGRLPKPDAGDGRRATVHQIDLHPYSQQTQSTPALQPQSCYSPPSVSRSEPARSPVNMYPRLQVTADSHRTTTPSSTLPPLKPKSKTVPKKLPNLDYLSFGNDSEPSSSPPSARNTQPIKSEPAPTDWEKLLGSLDNGETNIYDACYGGPPIDALIDTASPINLATVGGGGGNDTPIAWTQDLWALCQTETNPTGSSSSSSGTSHKSSGGSSNNNPGWTPSLNPAPSVLSFSSADDVLSGSEDLGNIEDWGANNRDTTTTTTTNTQTTQTPLEKFRGFVVPADGDGLSGFGGGEWITL</sequence>
<evidence type="ECO:0000256" key="2">
    <source>
        <dbReference type="ARBA" id="ARBA00022723"/>
    </source>
</evidence>